<accession>A0AAX3I7M8</accession>
<organism evidence="9 10">
    <name type="scientific">Pseudomonas synxantha</name>
    <dbReference type="NCBI Taxonomy" id="47883"/>
    <lineage>
        <taxon>Bacteria</taxon>
        <taxon>Pseudomonadati</taxon>
        <taxon>Pseudomonadota</taxon>
        <taxon>Gammaproteobacteria</taxon>
        <taxon>Pseudomonadales</taxon>
        <taxon>Pseudomonadaceae</taxon>
        <taxon>Pseudomonas</taxon>
    </lineage>
</organism>
<feature type="transmembrane region" description="Helical" evidence="7">
    <location>
        <begin position="150"/>
        <end position="170"/>
    </location>
</feature>
<evidence type="ECO:0000313" key="10">
    <source>
        <dbReference type="Proteomes" id="UP000306562"/>
    </source>
</evidence>
<dbReference type="RefSeq" id="WP_082636682.1">
    <property type="nucleotide sequence ID" value="NZ_CBCSGQ010000012.1"/>
</dbReference>
<evidence type="ECO:0000256" key="1">
    <source>
        <dbReference type="ARBA" id="ARBA00004651"/>
    </source>
</evidence>
<dbReference type="Proteomes" id="UP000306562">
    <property type="component" value="Chromosome"/>
</dbReference>
<dbReference type="PANTHER" id="PTHR40074:SF2">
    <property type="entry name" value="O-ACETYLTRANSFERASE WECH"/>
    <property type="match status" value="1"/>
</dbReference>
<dbReference type="EMBL" id="LR590482">
    <property type="protein sequence ID" value="VTQ99093.1"/>
    <property type="molecule type" value="Genomic_DNA"/>
</dbReference>
<feature type="transmembrane region" description="Helical" evidence="7">
    <location>
        <begin position="119"/>
        <end position="138"/>
    </location>
</feature>
<feature type="transmembrane region" description="Helical" evidence="7">
    <location>
        <begin position="176"/>
        <end position="199"/>
    </location>
</feature>
<sequence>MLKDYSVGLNLARVVACLMVIFLHVSAAGIGVFDEGWIYSNIYDSFVRSCVPIFLMISGALMLGKNQDALDFYKRRFLRIFPPLVFWSVFYVVWKASMGVGYGGILASVVAIVKGPVYYHLWYLYALVGIYLFIPFMSKIYLNSSDTDKNVYVFVWFLVACVVPIASYFYHDLADFSSIYGLSSFIGLAGYVFLGAYVFERISSANSSVSVKTEVVVFMFSSGLTALLTYALSVNEGSPNQLFYSYLSPVVVFSSVSAFKLLVVLGARCTRLSKVLGVLSGCTLGVYCIHVFVMNRFSLIYGPIVEGHSNLWVIPVLSVSIFILSIIPVYILRMVKPLRQIV</sequence>
<evidence type="ECO:0000313" key="9">
    <source>
        <dbReference type="EMBL" id="VTQ99093.1"/>
    </source>
</evidence>
<keyword evidence="5 7" id="KW-1133">Transmembrane helix</keyword>
<keyword evidence="4 7" id="KW-0812">Transmembrane</keyword>
<evidence type="ECO:0000256" key="5">
    <source>
        <dbReference type="ARBA" id="ARBA00022989"/>
    </source>
</evidence>
<dbReference type="GO" id="GO:0005886">
    <property type="term" value="C:plasma membrane"/>
    <property type="evidence" value="ECO:0007669"/>
    <property type="project" value="UniProtKB-SubCell"/>
</dbReference>
<evidence type="ECO:0000256" key="2">
    <source>
        <dbReference type="ARBA" id="ARBA00007400"/>
    </source>
</evidence>
<dbReference type="GO" id="GO:0016413">
    <property type="term" value="F:O-acetyltransferase activity"/>
    <property type="evidence" value="ECO:0007669"/>
    <property type="project" value="TreeGrafter"/>
</dbReference>
<evidence type="ECO:0000259" key="8">
    <source>
        <dbReference type="Pfam" id="PF01757"/>
    </source>
</evidence>
<name>A0AAX3I7M8_9PSED</name>
<comment type="subcellular location">
    <subcellularLocation>
        <location evidence="1">Cell membrane</location>
        <topology evidence="1">Multi-pass membrane protein</topology>
    </subcellularLocation>
</comment>
<evidence type="ECO:0000256" key="3">
    <source>
        <dbReference type="ARBA" id="ARBA00022475"/>
    </source>
</evidence>
<evidence type="ECO:0000256" key="4">
    <source>
        <dbReference type="ARBA" id="ARBA00022692"/>
    </source>
</evidence>
<feature type="domain" description="Acyltransferase 3" evidence="8">
    <location>
        <begin position="8"/>
        <end position="327"/>
    </location>
</feature>
<feature type="transmembrane region" description="Helical" evidence="7">
    <location>
        <begin position="312"/>
        <end position="332"/>
    </location>
</feature>
<feature type="transmembrane region" description="Helical" evidence="7">
    <location>
        <begin position="211"/>
        <end position="231"/>
    </location>
</feature>
<dbReference type="InterPro" id="IPR002656">
    <property type="entry name" value="Acyl_transf_3_dom"/>
</dbReference>
<comment type="similarity">
    <text evidence="2">Belongs to the acyltransferase 3 family.</text>
</comment>
<keyword evidence="6 7" id="KW-0472">Membrane</keyword>
<dbReference type="GO" id="GO:0009246">
    <property type="term" value="P:enterobacterial common antigen biosynthetic process"/>
    <property type="evidence" value="ECO:0007669"/>
    <property type="project" value="TreeGrafter"/>
</dbReference>
<gene>
    <name evidence="9" type="primary">yiaH</name>
    <name evidence="9" type="ORF">NCTC10696_02588</name>
</gene>
<protein>
    <submittedName>
        <fullName evidence="9">Inner membrane protein YiaH</fullName>
    </submittedName>
</protein>
<evidence type="ECO:0000256" key="7">
    <source>
        <dbReference type="SAM" id="Phobius"/>
    </source>
</evidence>
<reference evidence="9 10" key="1">
    <citation type="submission" date="2019-05" db="EMBL/GenBank/DDBJ databases">
        <authorList>
            <consortium name="Pathogen Informatics"/>
        </authorList>
    </citation>
    <scope>NUCLEOTIDE SEQUENCE [LARGE SCALE GENOMIC DNA]</scope>
    <source>
        <strain evidence="9 10">NCTC10696</strain>
    </source>
</reference>
<feature type="transmembrane region" description="Helical" evidence="7">
    <location>
        <begin position="12"/>
        <end position="33"/>
    </location>
</feature>
<evidence type="ECO:0000256" key="6">
    <source>
        <dbReference type="ARBA" id="ARBA00023136"/>
    </source>
</evidence>
<dbReference type="Pfam" id="PF01757">
    <property type="entry name" value="Acyl_transf_3"/>
    <property type="match status" value="1"/>
</dbReference>
<dbReference type="PANTHER" id="PTHR40074">
    <property type="entry name" value="O-ACETYLTRANSFERASE WECH"/>
    <property type="match status" value="1"/>
</dbReference>
<feature type="transmembrane region" description="Helical" evidence="7">
    <location>
        <begin position="275"/>
        <end position="292"/>
    </location>
</feature>
<feature type="transmembrane region" description="Helical" evidence="7">
    <location>
        <begin position="84"/>
        <end position="113"/>
    </location>
</feature>
<feature type="transmembrane region" description="Helical" evidence="7">
    <location>
        <begin position="45"/>
        <end position="63"/>
    </location>
</feature>
<keyword evidence="3" id="KW-1003">Cell membrane</keyword>
<feature type="transmembrane region" description="Helical" evidence="7">
    <location>
        <begin position="243"/>
        <end position="263"/>
    </location>
</feature>
<dbReference type="AlphaFoldDB" id="A0AAX3I7M8"/>
<proteinExistence type="inferred from homology"/>